<evidence type="ECO:0000256" key="1">
    <source>
        <dbReference type="SAM" id="MobiDB-lite"/>
    </source>
</evidence>
<dbReference type="AlphaFoldDB" id="A0A0L6VVK1"/>
<gene>
    <name evidence="2" type="ORF">VP01_10509g1</name>
</gene>
<sequence length="116" mass="12401">MMAINLCNQSPSKINLTLRQMKDQFNTYKGKYKKVHTKSISGFGRTDEDPKAVQNKQTLVGGGESAGGELVGGFGFRGLSGNWRRIGQTRVVLKGAAGGKLGRRSARRSGGCAARA</sequence>
<keyword evidence="3" id="KW-1185">Reference proteome</keyword>
<feature type="region of interest" description="Disordered" evidence="1">
    <location>
        <begin position="97"/>
        <end position="116"/>
    </location>
</feature>
<dbReference type="VEuPathDB" id="FungiDB:VP01_10509g1"/>
<protein>
    <submittedName>
        <fullName evidence="2">Uncharacterized protein</fullName>
    </submittedName>
</protein>
<dbReference type="EMBL" id="LAVV01000565">
    <property type="protein sequence ID" value="KNZ64250.1"/>
    <property type="molecule type" value="Genomic_DNA"/>
</dbReference>
<reference evidence="2 3" key="1">
    <citation type="submission" date="2015-08" db="EMBL/GenBank/DDBJ databases">
        <title>Next Generation Sequencing and Analysis of the Genome of Puccinia sorghi L Schw, the Causal Agent of Maize Common Rust.</title>
        <authorList>
            <person name="Rochi L."/>
            <person name="Burguener G."/>
            <person name="Darino M."/>
            <person name="Turjanski A."/>
            <person name="Kreff E."/>
            <person name="Dieguez M.J."/>
            <person name="Sacco F."/>
        </authorList>
    </citation>
    <scope>NUCLEOTIDE SEQUENCE [LARGE SCALE GENOMIC DNA]</scope>
    <source>
        <strain evidence="2 3">RO10H11247</strain>
    </source>
</reference>
<accession>A0A0L6VVK1</accession>
<name>A0A0L6VVK1_9BASI</name>
<dbReference type="OrthoDB" id="2507176at2759"/>
<dbReference type="Proteomes" id="UP000037035">
    <property type="component" value="Unassembled WGS sequence"/>
</dbReference>
<evidence type="ECO:0000313" key="3">
    <source>
        <dbReference type="Proteomes" id="UP000037035"/>
    </source>
</evidence>
<evidence type="ECO:0000313" key="2">
    <source>
        <dbReference type="EMBL" id="KNZ64250.1"/>
    </source>
</evidence>
<proteinExistence type="predicted"/>
<comment type="caution">
    <text evidence="2">The sequence shown here is derived from an EMBL/GenBank/DDBJ whole genome shotgun (WGS) entry which is preliminary data.</text>
</comment>
<dbReference type="STRING" id="27349.A0A0L6VVK1"/>
<organism evidence="2 3">
    <name type="scientific">Puccinia sorghi</name>
    <dbReference type="NCBI Taxonomy" id="27349"/>
    <lineage>
        <taxon>Eukaryota</taxon>
        <taxon>Fungi</taxon>
        <taxon>Dikarya</taxon>
        <taxon>Basidiomycota</taxon>
        <taxon>Pucciniomycotina</taxon>
        <taxon>Pucciniomycetes</taxon>
        <taxon>Pucciniales</taxon>
        <taxon>Pucciniaceae</taxon>
        <taxon>Puccinia</taxon>
    </lineage>
</organism>